<protein>
    <submittedName>
        <fullName evidence="1">Uncharacterized protein</fullName>
    </submittedName>
</protein>
<comment type="caution">
    <text evidence="1">The sequence shown here is derived from an EMBL/GenBank/DDBJ whole genome shotgun (WGS) entry which is preliminary data.</text>
</comment>
<organism evidence="1 2">
    <name type="scientific">Vibrio scophthalmi</name>
    <dbReference type="NCBI Taxonomy" id="45658"/>
    <lineage>
        <taxon>Bacteria</taxon>
        <taxon>Pseudomonadati</taxon>
        <taxon>Pseudomonadota</taxon>
        <taxon>Gammaproteobacteria</taxon>
        <taxon>Vibrionales</taxon>
        <taxon>Vibrionaceae</taxon>
        <taxon>Vibrio</taxon>
    </lineage>
</organism>
<dbReference type="AlphaFoldDB" id="A0A1E3WPQ5"/>
<name>A0A1E3WPQ5_9VIBR</name>
<gene>
    <name evidence="1" type="ORF">VSF3289_02013</name>
</gene>
<proteinExistence type="predicted"/>
<dbReference type="EMBL" id="MDCJ01000002">
    <property type="protein sequence ID" value="ODS11746.1"/>
    <property type="molecule type" value="Genomic_DNA"/>
</dbReference>
<dbReference type="Proteomes" id="UP000095131">
    <property type="component" value="Unassembled WGS sequence"/>
</dbReference>
<accession>A0A1E3WPQ5</accession>
<reference evidence="1 2" key="1">
    <citation type="submission" date="2016-08" db="EMBL/GenBank/DDBJ databases">
        <title>Genome sequencing of Vibrio scophthalmi strain FP3289, an isolated from Paralichthys olivaceus.</title>
        <authorList>
            <person name="Han H.-J."/>
        </authorList>
    </citation>
    <scope>NUCLEOTIDE SEQUENCE [LARGE SCALE GENOMIC DNA]</scope>
    <source>
        <strain evidence="1 2">FP3289</strain>
    </source>
</reference>
<evidence type="ECO:0000313" key="1">
    <source>
        <dbReference type="EMBL" id="ODS11746.1"/>
    </source>
</evidence>
<evidence type="ECO:0000313" key="2">
    <source>
        <dbReference type="Proteomes" id="UP000095131"/>
    </source>
</evidence>
<sequence length="62" mass="7306">MGNEGKQSGYKTAQSIYDEATLPLTTEQIKQVDVRVQQYLKTHTVRYQKRINDYEYTVDSFK</sequence>